<comment type="function">
    <text evidence="4">PPIases accelerate the folding of proteins. It catalyzes the cis-trans isomerization of proline imidic peptide bonds in oligopeptides.</text>
</comment>
<dbReference type="Pfam" id="PF00160">
    <property type="entry name" value="Pro_isomerase"/>
    <property type="match status" value="1"/>
</dbReference>
<evidence type="ECO:0000256" key="1">
    <source>
        <dbReference type="ARBA" id="ARBA00023110"/>
    </source>
</evidence>
<keyword evidence="7" id="KW-1185">Reference proteome</keyword>
<dbReference type="PROSITE" id="PS00170">
    <property type="entry name" value="CSA_PPIASE_1"/>
    <property type="match status" value="1"/>
</dbReference>
<comment type="catalytic activity">
    <reaction evidence="4">
        <text>[protein]-peptidylproline (omega=180) = [protein]-peptidylproline (omega=0)</text>
        <dbReference type="Rhea" id="RHEA:16237"/>
        <dbReference type="Rhea" id="RHEA-COMP:10747"/>
        <dbReference type="Rhea" id="RHEA-COMP:10748"/>
        <dbReference type="ChEBI" id="CHEBI:83833"/>
        <dbReference type="ChEBI" id="CHEBI:83834"/>
        <dbReference type="EC" id="5.2.1.8"/>
    </reaction>
</comment>
<dbReference type="GO" id="GO:0003755">
    <property type="term" value="F:peptidyl-prolyl cis-trans isomerase activity"/>
    <property type="evidence" value="ECO:0007669"/>
    <property type="project" value="UniProtKB-UniRule"/>
</dbReference>
<reference evidence="6 7" key="1">
    <citation type="submission" date="2018-04" db="EMBL/GenBank/DDBJ databases">
        <authorList>
            <person name="Zhang X."/>
            <person name="Yuan J."/>
            <person name="Li F."/>
            <person name="Xiang J."/>
        </authorList>
    </citation>
    <scope>NUCLEOTIDE SEQUENCE [LARGE SCALE GENOMIC DNA]</scope>
    <source>
        <tissue evidence="6">Muscle</tissue>
    </source>
</reference>
<reference evidence="6 7" key="2">
    <citation type="submission" date="2019-01" db="EMBL/GenBank/DDBJ databases">
        <title>The decoding of complex shrimp genome reveals the adaptation for benthos swimmer, frequently molting mechanism and breeding impact on genome.</title>
        <authorList>
            <person name="Sun Y."/>
            <person name="Gao Y."/>
            <person name="Yu Y."/>
        </authorList>
    </citation>
    <scope>NUCLEOTIDE SEQUENCE [LARGE SCALE GENOMIC DNA]</scope>
    <source>
        <tissue evidence="6">Muscle</tissue>
    </source>
</reference>
<proteinExistence type="inferred from homology"/>
<dbReference type="PROSITE" id="PS50072">
    <property type="entry name" value="CSA_PPIASE_2"/>
    <property type="match status" value="1"/>
</dbReference>
<dbReference type="SUPFAM" id="SSF50891">
    <property type="entry name" value="Cyclophilin-like"/>
    <property type="match status" value="1"/>
</dbReference>
<organism evidence="6 7">
    <name type="scientific">Penaeus vannamei</name>
    <name type="common">Whiteleg shrimp</name>
    <name type="synonym">Litopenaeus vannamei</name>
    <dbReference type="NCBI Taxonomy" id="6689"/>
    <lineage>
        <taxon>Eukaryota</taxon>
        <taxon>Metazoa</taxon>
        <taxon>Ecdysozoa</taxon>
        <taxon>Arthropoda</taxon>
        <taxon>Crustacea</taxon>
        <taxon>Multicrustacea</taxon>
        <taxon>Malacostraca</taxon>
        <taxon>Eumalacostraca</taxon>
        <taxon>Eucarida</taxon>
        <taxon>Decapoda</taxon>
        <taxon>Dendrobranchiata</taxon>
        <taxon>Penaeoidea</taxon>
        <taxon>Penaeidae</taxon>
        <taxon>Penaeus</taxon>
    </lineage>
</organism>
<evidence type="ECO:0000256" key="2">
    <source>
        <dbReference type="ARBA" id="ARBA00023235"/>
    </source>
</evidence>
<accession>A0A423SIA7</accession>
<comment type="caution">
    <text evidence="6">The sequence shown here is derived from an EMBL/GenBank/DDBJ whole genome shotgun (WGS) entry which is preliminary data.</text>
</comment>
<dbReference type="OrthoDB" id="5916692at2759"/>
<evidence type="ECO:0000256" key="4">
    <source>
        <dbReference type="RuleBase" id="RU363019"/>
    </source>
</evidence>
<sequence>MTSNLNECESLIAFPPTPSPSFSFVNTYINKYLKCVWSLGRMGDVTLELYWKHSPNTCRNFAELARRGYYNGCKFHRIIRDFMIQGGDPTGTGRGGASIYGKHFNDEIHDELKHTGAGLLSMANAGPNTNGSQFFVTLAPTQWLDGKHTIFGRVSSGMQVIKRMGLVETDNNDRPVDPVKIKRAYVKMH</sequence>
<evidence type="ECO:0000259" key="5">
    <source>
        <dbReference type="PROSITE" id="PS50072"/>
    </source>
</evidence>
<dbReference type="GO" id="GO:0071013">
    <property type="term" value="C:catalytic step 2 spliceosome"/>
    <property type="evidence" value="ECO:0007669"/>
    <property type="project" value="TreeGrafter"/>
</dbReference>
<dbReference type="GO" id="GO:0006457">
    <property type="term" value="P:protein folding"/>
    <property type="evidence" value="ECO:0007669"/>
    <property type="project" value="InterPro"/>
</dbReference>
<gene>
    <name evidence="6" type="ORF">C7M84_018178</name>
</gene>
<dbReference type="STRING" id="6689.A0A423SIA7"/>
<dbReference type="EC" id="5.2.1.8" evidence="4"/>
<keyword evidence="2 4" id="KW-0413">Isomerase</keyword>
<dbReference type="FunFam" id="2.40.100.10:FF:000008">
    <property type="entry name" value="Peptidyl-prolyl cis-trans isomerase"/>
    <property type="match status" value="1"/>
</dbReference>
<dbReference type="PANTHER" id="PTHR45625">
    <property type="entry name" value="PEPTIDYL-PROLYL CIS-TRANS ISOMERASE-RELATED"/>
    <property type="match status" value="1"/>
</dbReference>
<comment type="similarity">
    <text evidence="4">Belongs to the cyclophilin-type PPIase family.</text>
</comment>
<evidence type="ECO:0000313" key="7">
    <source>
        <dbReference type="Proteomes" id="UP000283509"/>
    </source>
</evidence>
<comment type="subunit">
    <text evidence="3">Identified in the spliceosome C complex. Interacts with SNW1/SKIP. Interacts with CDC40/PRP17; this interaction leads to CDC40 isomerization. Interacts with RBM22.</text>
</comment>
<protein>
    <recommendedName>
        <fullName evidence="4">Peptidyl-prolyl cis-trans isomerase</fullName>
        <shortName evidence="4">PPIase</shortName>
        <ecNumber evidence="4">5.2.1.8</ecNumber>
    </recommendedName>
</protein>
<evidence type="ECO:0000313" key="6">
    <source>
        <dbReference type="EMBL" id="ROT63889.1"/>
    </source>
</evidence>
<dbReference type="Gene3D" id="2.40.100.10">
    <property type="entry name" value="Cyclophilin-like"/>
    <property type="match status" value="1"/>
</dbReference>
<evidence type="ECO:0000256" key="3">
    <source>
        <dbReference type="ARBA" id="ARBA00062845"/>
    </source>
</evidence>
<dbReference type="Proteomes" id="UP000283509">
    <property type="component" value="Unassembled WGS sequence"/>
</dbReference>
<dbReference type="PANTHER" id="PTHR45625:SF4">
    <property type="entry name" value="PEPTIDYLPROLYL ISOMERASE DOMAIN AND WD REPEAT-CONTAINING PROTEIN 1"/>
    <property type="match status" value="1"/>
</dbReference>
<keyword evidence="1 4" id="KW-0697">Rotamase</keyword>
<dbReference type="AlphaFoldDB" id="A0A423SIA7"/>
<dbReference type="InterPro" id="IPR044666">
    <property type="entry name" value="Cyclophilin_A-like"/>
</dbReference>
<name>A0A423SIA7_PENVA</name>
<dbReference type="InterPro" id="IPR029000">
    <property type="entry name" value="Cyclophilin-like_dom_sf"/>
</dbReference>
<feature type="domain" description="PPIase cyclophilin-type" evidence="5">
    <location>
        <begin position="32"/>
        <end position="186"/>
    </location>
</feature>
<dbReference type="InterPro" id="IPR020892">
    <property type="entry name" value="Cyclophilin-type_PPIase_CS"/>
</dbReference>
<dbReference type="InterPro" id="IPR002130">
    <property type="entry name" value="Cyclophilin-type_PPIase_dom"/>
</dbReference>
<dbReference type="PRINTS" id="PR00153">
    <property type="entry name" value="CSAPPISMRASE"/>
</dbReference>
<dbReference type="EMBL" id="QCYY01003359">
    <property type="protein sequence ID" value="ROT63889.1"/>
    <property type="molecule type" value="Genomic_DNA"/>
</dbReference>